<dbReference type="PANTHER" id="PTHR34553:SF4">
    <property type="entry name" value="G1_S-SPECIFIC CYCLIN-E PROTEIN"/>
    <property type="match status" value="1"/>
</dbReference>
<keyword evidence="2" id="KW-1185">Reference proteome</keyword>
<dbReference type="OrthoDB" id="1915931at2759"/>
<reference evidence="1 2" key="1">
    <citation type="journal article" date="2020" name="IScience">
        <title>Genome Sequencing of the Endangered Kingdonia uniflora (Circaeasteraceae, Ranunculales) Reveals Potential Mechanisms of Evolutionary Specialization.</title>
        <authorList>
            <person name="Sun Y."/>
            <person name="Deng T."/>
            <person name="Zhang A."/>
            <person name="Moore M.J."/>
            <person name="Landis J.B."/>
            <person name="Lin N."/>
            <person name="Zhang H."/>
            <person name="Zhang X."/>
            <person name="Huang J."/>
            <person name="Zhang X."/>
            <person name="Sun H."/>
            <person name="Wang H."/>
        </authorList>
    </citation>
    <scope>NUCLEOTIDE SEQUENCE [LARGE SCALE GENOMIC DNA]</scope>
    <source>
        <strain evidence="1">TB1705</strain>
        <tissue evidence="1">Leaf</tissue>
    </source>
</reference>
<name>A0A7J7P2Q8_9MAGN</name>
<proteinExistence type="predicted"/>
<organism evidence="1 2">
    <name type="scientific">Kingdonia uniflora</name>
    <dbReference type="NCBI Taxonomy" id="39325"/>
    <lineage>
        <taxon>Eukaryota</taxon>
        <taxon>Viridiplantae</taxon>
        <taxon>Streptophyta</taxon>
        <taxon>Embryophyta</taxon>
        <taxon>Tracheophyta</taxon>
        <taxon>Spermatophyta</taxon>
        <taxon>Magnoliopsida</taxon>
        <taxon>Ranunculales</taxon>
        <taxon>Circaeasteraceae</taxon>
        <taxon>Kingdonia</taxon>
    </lineage>
</organism>
<evidence type="ECO:0000313" key="2">
    <source>
        <dbReference type="Proteomes" id="UP000541444"/>
    </source>
</evidence>
<dbReference type="AlphaFoldDB" id="A0A7J7P2Q8"/>
<protein>
    <submittedName>
        <fullName evidence="1">Uncharacterized protein</fullName>
    </submittedName>
</protein>
<dbReference type="PANTHER" id="PTHR34553">
    <property type="entry name" value="OS05G0597400 PROTEIN"/>
    <property type="match status" value="1"/>
</dbReference>
<sequence length="377" mass="42968">MQFFVSEKLLYLCRDLQSYRSSLILFLPPESDKFFYPGRQPAVVDSPGITGCTSMAIDGYQARNKLFFISLQSRLSPFAYTKARRERKDFKKRLDFNDPSISNTSKPDKSDRWFTLINAAASSQKKALLPVKKLRESMLLKSELHQSMYGFIVFEVPWTNVRGINYLNELQTDTSMAIEAKFMKRSEFDSIEQALSCISSWFSGTQYELLLLREYLGSIKGEVFYDAQEDFSASDPTIDIENICGDVRDCDKKAIYNDGLSGNITSSVIYPIFWSLWEILYAPIGLVLVLSRFIASMFSFIFDFLGEMWLLISSICQLATATEATDFRAIRSIVVNGFVAFFVTCNRHHLSPDPGGKPMPVEVEHTVEFLCNLITEI</sequence>
<accession>A0A7J7P2Q8</accession>
<gene>
    <name evidence="1" type="ORF">GIB67_042905</name>
</gene>
<evidence type="ECO:0000313" key="1">
    <source>
        <dbReference type="EMBL" id="KAF6173737.1"/>
    </source>
</evidence>
<comment type="caution">
    <text evidence="1">The sequence shown here is derived from an EMBL/GenBank/DDBJ whole genome shotgun (WGS) entry which is preliminary data.</text>
</comment>
<dbReference type="Proteomes" id="UP000541444">
    <property type="component" value="Unassembled WGS sequence"/>
</dbReference>
<dbReference type="EMBL" id="JACGCM010000325">
    <property type="protein sequence ID" value="KAF6173737.1"/>
    <property type="molecule type" value="Genomic_DNA"/>
</dbReference>